<dbReference type="InterPro" id="IPR055448">
    <property type="entry name" value="PH_Rhabdo_glycop"/>
</dbReference>
<feature type="domain" description="Spike glycoprotein G central" evidence="7">
    <location>
        <begin position="267"/>
        <end position="388"/>
    </location>
</feature>
<dbReference type="Pfam" id="PF24834">
    <property type="entry name" value="PH_Rhabdo_glycop"/>
    <property type="match status" value="1"/>
</dbReference>
<keyword evidence="4" id="KW-0449">Lipoprotein</keyword>
<protein>
    <recommendedName>
        <fullName evidence="2">Glycoprotein</fullName>
    </recommendedName>
</protein>
<dbReference type="SUPFAM" id="SSF161008">
    <property type="entry name" value="Viral glycoprotein ectodomain-like"/>
    <property type="match status" value="1"/>
</dbReference>
<evidence type="ECO:0000256" key="3">
    <source>
        <dbReference type="ARBA" id="ARBA00023139"/>
    </source>
</evidence>
<reference evidence="9" key="1">
    <citation type="submission" date="2018-10" db="EMBL/GenBank/DDBJ databases">
        <title>Extensive Diversity of RNA Viruses in Australian Ticks.</title>
        <authorList>
            <person name="Harvey E."/>
            <person name="Rose K."/>
            <person name="Eden J.-S."/>
            <person name="Lo N."/>
            <person name="Abeyasuriya T."/>
            <person name="Shi M."/>
            <person name="Doggett S.L."/>
            <person name="Holmes E.C."/>
        </authorList>
    </citation>
    <scope>NUCLEOTIDE SEQUENCE</scope>
</reference>
<evidence type="ECO:0000259" key="6">
    <source>
        <dbReference type="Pfam" id="PF00974"/>
    </source>
</evidence>
<organism evidence="9">
    <name type="scientific">Manly virus</name>
    <dbReference type="NCBI Taxonomy" id="2485873"/>
    <lineage>
        <taxon>Viruses</taxon>
        <taxon>Riboviria</taxon>
    </lineage>
</organism>
<dbReference type="InterPro" id="IPR002417">
    <property type="entry name" value="Spike_prot"/>
</dbReference>
<dbReference type="InterPro" id="IPR055447">
    <property type="entry name" value="Rhabdo_glycop_CD"/>
</dbReference>
<dbReference type="Gene3D" id="2.30.29.130">
    <property type="match status" value="1"/>
</dbReference>
<evidence type="ECO:0000256" key="2">
    <source>
        <dbReference type="ARBA" id="ARBA00015600"/>
    </source>
</evidence>
<dbReference type="InterPro" id="IPR001903">
    <property type="entry name" value="Rhabdo_glycop_FD"/>
</dbReference>
<feature type="transmembrane region" description="Helical" evidence="5">
    <location>
        <begin position="460"/>
        <end position="481"/>
    </location>
</feature>
<evidence type="ECO:0000256" key="4">
    <source>
        <dbReference type="ARBA" id="ARBA00023288"/>
    </source>
</evidence>
<keyword evidence="5" id="KW-0812">Transmembrane</keyword>
<keyword evidence="3" id="KW-0564">Palmitate</keyword>
<evidence type="ECO:0000259" key="8">
    <source>
        <dbReference type="Pfam" id="PF24834"/>
    </source>
</evidence>
<dbReference type="GO" id="GO:0019031">
    <property type="term" value="C:viral envelope"/>
    <property type="evidence" value="ECO:0007669"/>
    <property type="project" value="InterPro"/>
</dbReference>
<feature type="domain" description="Glycoprotein G PH" evidence="8">
    <location>
        <begin position="177"/>
        <end position="249"/>
    </location>
</feature>
<accession>A0A3G3BTN3</accession>
<evidence type="ECO:0000256" key="1">
    <source>
        <dbReference type="ARBA" id="ARBA00010356"/>
    </source>
</evidence>
<dbReference type="Pfam" id="PF24833">
    <property type="entry name" value="Rhabdo_glycop_CD"/>
    <property type="match status" value="1"/>
</dbReference>
<comment type="similarity">
    <text evidence="1">Belongs to the novirhabdovirus glycoprotein family.</text>
</comment>
<dbReference type="Pfam" id="PF00974">
    <property type="entry name" value="Rhabdo_glycop_FD"/>
    <property type="match status" value="1"/>
</dbReference>
<sequence>MYCLLWVLCLLPCVVSEWKPDVAFAFPEDRKYIWKRINVSDMECPAIYNNPSLNPVVRVNLRHPEFTGEFNDVIKGFICTKLKFAVKCSVNFFGWKTYQHSSQDLSPVISECTSAVEMYRVNGQTTTPAYPTPNCGWMAEHWAEESFIVLTDHPVHSDPYSGELVDKAFPGGTCATEHCQTIHHGSLWIPVEKVSPSCKFFKVSTGYLGTTTGAIQRRLLYSTGMGVRSLAGICRMSFCGHEGWRLSTGEFVEVPGDFLKFTGTIPNCAPGLKISEPTVEGKLARSHLEIMDQEARLQCLSTLAIAVSTKKVSPFILSLFTPTHPGKGKAYRLHGSYIEEATVPYIGLRTLMTTPHEDNIGIREDGTLVSWTDWVNVTGMSGLSGPNGIIRFPDGKILIPNSDMYSMRHSLLLTMTQELQDVPHPHREIEKNQTDSITKLNRDLGTDGAPNIGDWFRSPGGIAAISIPIVILIAIILFCLLKNAKCTRKTIVVKPQKRQPNSWANVATTSV</sequence>
<evidence type="ECO:0000313" key="9">
    <source>
        <dbReference type="EMBL" id="AYP67528.1"/>
    </source>
</evidence>
<name>A0A3G3BTN3_9VIRU</name>
<evidence type="ECO:0000259" key="7">
    <source>
        <dbReference type="Pfam" id="PF24833"/>
    </source>
</evidence>
<keyword evidence="5" id="KW-0472">Membrane</keyword>
<dbReference type="EMBL" id="MK026564">
    <property type="protein sequence ID" value="AYP67528.1"/>
    <property type="molecule type" value="Genomic_RNA"/>
</dbReference>
<proteinExistence type="inferred from homology"/>
<keyword evidence="5" id="KW-1133">Transmembrane helix</keyword>
<evidence type="ECO:0000256" key="5">
    <source>
        <dbReference type="SAM" id="Phobius"/>
    </source>
</evidence>
<dbReference type="PRINTS" id="PR00796">
    <property type="entry name" value="SPIKEPROTEIN"/>
</dbReference>
<feature type="domain" description="Spike glycoprotein fusion" evidence="6">
    <location>
        <begin position="74"/>
        <end position="174"/>
    </location>
</feature>